<dbReference type="SUPFAM" id="SSF143422">
    <property type="entry name" value="Transposase IS200-like"/>
    <property type="match status" value="1"/>
</dbReference>
<dbReference type="NCBIfam" id="NF047646">
    <property type="entry name" value="REP_Tyr_transpos"/>
    <property type="match status" value="1"/>
</dbReference>
<proteinExistence type="predicted"/>
<keyword evidence="3" id="KW-1185">Reference proteome</keyword>
<reference evidence="2 3" key="1">
    <citation type="submission" date="2021-03" db="EMBL/GenBank/DDBJ databases">
        <title>Genomic Encyclopedia of Type Strains, Phase IV (KMG-IV): sequencing the most valuable type-strain genomes for metagenomic binning, comparative biology and taxonomic classification.</title>
        <authorList>
            <person name="Goeker M."/>
        </authorList>
    </citation>
    <scope>NUCLEOTIDE SEQUENCE [LARGE SCALE GENOMIC DNA]</scope>
    <source>
        <strain evidence="2 3">DSM 27563</strain>
    </source>
</reference>
<dbReference type="InterPro" id="IPR052715">
    <property type="entry name" value="RAYT_transposase"/>
</dbReference>
<gene>
    <name evidence="2" type="ORF">J2Z71_000392</name>
</gene>
<feature type="domain" description="Transposase IS200-like" evidence="1">
    <location>
        <begin position="16"/>
        <end position="138"/>
    </location>
</feature>
<comment type="caution">
    <text evidence="2">The sequence shown here is derived from an EMBL/GenBank/DDBJ whole genome shotgun (WGS) entry which is preliminary data.</text>
</comment>
<organism evidence="2 3">
    <name type="scientific">Peptoniphilus stercorisuis</name>
    <dbReference type="NCBI Taxonomy" id="1436965"/>
    <lineage>
        <taxon>Bacteria</taxon>
        <taxon>Bacillati</taxon>
        <taxon>Bacillota</taxon>
        <taxon>Tissierellia</taxon>
        <taxon>Tissierellales</taxon>
        <taxon>Peptoniphilaceae</taxon>
        <taxon>Peptoniphilus</taxon>
    </lineage>
</organism>
<dbReference type="RefSeq" id="WP_210060176.1">
    <property type="nucleotide sequence ID" value="NZ_JAGGLJ010000003.1"/>
</dbReference>
<accession>A0ABS4KAR6</accession>
<evidence type="ECO:0000313" key="2">
    <source>
        <dbReference type="EMBL" id="MBP2024869.1"/>
    </source>
</evidence>
<dbReference type="InterPro" id="IPR002686">
    <property type="entry name" value="Transposase_17"/>
</dbReference>
<dbReference type="EMBL" id="JAGGLJ010000003">
    <property type="protein sequence ID" value="MBP2024869.1"/>
    <property type="molecule type" value="Genomic_DNA"/>
</dbReference>
<evidence type="ECO:0000313" key="3">
    <source>
        <dbReference type="Proteomes" id="UP001519306"/>
    </source>
</evidence>
<dbReference type="PANTHER" id="PTHR36966:SF1">
    <property type="entry name" value="REP-ASSOCIATED TYROSINE TRANSPOSASE"/>
    <property type="match status" value="1"/>
</dbReference>
<dbReference type="Pfam" id="PF01797">
    <property type="entry name" value="Y1_Tnp"/>
    <property type="match status" value="1"/>
</dbReference>
<dbReference type="Proteomes" id="UP001519306">
    <property type="component" value="Unassembled WGS sequence"/>
</dbReference>
<sequence length="148" mass="17985">MYKNRKSIRLKDYDYSKNGYYFITIVTENREKYLSEINCKNEVILSEIGKEIENSILFINSNQINVDKYIIMPNHIHIILILENSEKSIIEIIKNFKKFTSNNIKQNYNKKLWQKSYFDKIIRSEKQYLALCEYIESNPLKWNLDKYY</sequence>
<dbReference type="InterPro" id="IPR036515">
    <property type="entry name" value="Transposase_17_sf"/>
</dbReference>
<name>A0ABS4KAR6_9FIRM</name>
<dbReference type="SMART" id="SM01321">
    <property type="entry name" value="Y1_Tnp"/>
    <property type="match status" value="1"/>
</dbReference>
<evidence type="ECO:0000259" key="1">
    <source>
        <dbReference type="SMART" id="SM01321"/>
    </source>
</evidence>
<dbReference type="Gene3D" id="3.30.70.1290">
    <property type="entry name" value="Transposase IS200-like"/>
    <property type="match status" value="1"/>
</dbReference>
<protein>
    <submittedName>
        <fullName evidence="2">REP element-mobilizing transposase RayT</fullName>
    </submittedName>
</protein>
<dbReference type="PANTHER" id="PTHR36966">
    <property type="entry name" value="REP-ASSOCIATED TYROSINE TRANSPOSASE"/>
    <property type="match status" value="1"/>
</dbReference>